<reference evidence="2" key="1">
    <citation type="journal article" date="2019" name="Int. J. Syst. Evol. Microbiol.">
        <title>The Global Catalogue of Microorganisms (GCM) 10K type strain sequencing project: providing services to taxonomists for standard genome sequencing and annotation.</title>
        <authorList>
            <consortium name="The Broad Institute Genomics Platform"/>
            <consortium name="The Broad Institute Genome Sequencing Center for Infectious Disease"/>
            <person name="Wu L."/>
            <person name="Ma J."/>
        </authorList>
    </citation>
    <scope>NUCLEOTIDE SEQUENCE [LARGE SCALE GENOMIC DNA]</scope>
    <source>
        <strain evidence="2">JCM 17338</strain>
    </source>
</reference>
<evidence type="ECO:0000313" key="1">
    <source>
        <dbReference type="EMBL" id="GAA3962298.1"/>
    </source>
</evidence>
<keyword evidence="2" id="KW-1185">Reference proteome</keyword>
<organism evidence="1 2">
    <name type="scientific">Pedobacter ginsengiterrae</name>
    <dbReference type="NCBI Taxonomy" id="871696"/>
    <lineage>
        <taxon>Bacteria</taxon>
        <taxon>Pseudomonadati</taxon>
        <taxon>Bacteroidota</taxon>
        <taxon>Sphingobacteriia</taxon>
        <taxon>Sphingobacteriales</taxon>
        <taxon>Sphingobacteriaceae</taxon>
        <taxon>Pedobacter</taxon>
    </lineage>
</organism>
<proteinExistence type="predicted"/>
<accession>A0ABP7PAA3</accession>
<dbReference type="Proteomes" id="UP001501081">
    <property type="component" value="Unassembled WGS sequence"/>
</dbReference>
<protein>
    <submittedName>
        <fullName evidence="1">Uncharacterized protein</fullName>
    </submittedName>
</protein>
<evidence type="ECO:0000313" key="2">
    <source>
        <dbReference type="Proteomes" id="UP001501081"/>
    </source>
</evidence>
<gene>
    <name evidence="1" type="ORF">GCM10022246_14440</name>
</gene>
<dbReference type="RefSeq" id="WP_316760924.1">
    <property type="nucleotide sequence ID" value="NZ_BAABAK010000005.1"/>
</dbReference>
<sequence>MQSYTIIISTIINSTEDLKGIQKVIEHLPSISEWSHDLDDCDKVLRVVSEINVSMVLVEQLGNLGITANVMEIFQEETSEINGFVIL</sequence>
<dbReference type="EMBL" id="BAABAK010000005">
    <property type="protein sequence ID" value="GAA3962298.1"/>
    <property type="molecule type" value="Genomic_DNA"/>
</dbReference>
<comment type="caution">
    <text evidence="1">The sequence shown here is derived from an EMBL/GenBank/DDBJ whole genome shotgun (WGS) entry which is preliminary data.</text>
</comment>
<name>A0ABP7PAA3_9SPHI</name>